<protein>
    <submittedName>
        <fullName evidence="1">Uncharacterized protein</fullName>
    </submittedName>
</protein>
<accession>A0A3P8MDW3</accession>
<reference evidence="1 2" key="1">
    <citation type="submission" date="2018-12" db="EMBL/GenBank/DDBJ databases">
        <authorList>
            <consortium name="Pathogen Informatics"/>
        </authorList>
    </citation>
    <scope>NUCLEOTIDE SEQUENCE [LARGE SCALE GENOMIC DNA]</scope>
    <source>
        <strain evidence="1 2">NCTC10126</strain>
    </source>
</reference>
<organism evidence="1 2">
    <name type="scientific">Mycoplasmopsis caviae</name>
    <dbReference type="NCBI Taxonomy" id="55603"/>
    <lineage>
        <taxon>Bacteria</taxon>
        <taxon>Bacillati</taxon>
        <taxon>Mycoplasmatota</taxon>
        <taxon>Mycoplasmoidales</taxon>
        <taxon>Metamycoplasmataceae</taxon>
        <taxon>Mycoplasmopsis</taxon>
    </lineage>
</organism>
<gene>
    <name evidence="1" type="ORF">NCTC10126_00830</name>
</gene>
<sequence>MNKKVIVWALYDDGNMCYYQSLKDNENLEVYPVGINDIKDIENYKRIDLSLNNLNLLKELKSQLPKPNIILASPPLWELKSCRLLTSNLRWH</sequence>
<dbReference type="Proteomes" id="UP000280036">
    <property type="component" value="Unassembled WGS sequence"/>
</dbReference>
<evidence type="ECO:0000313" key="1">
    <source>
        <dbReference type="EMBL" id="VDR42310.1"/>
    </source>
</evidence>
<name>A0A3P8MDW3_9BACT</name>
<dbReference type="RefSeq" id="WP_235659559.1">
    <property type="nucleotide sequence ID" value="NZ_UZVY01000001.1"/>
</dbReference>
<evidence type="ECO:0000313" key="2">
    <source>
        <dbReference type="Proteomes" id="UP000280036"/>
    </source>
</evidence>
<dbReference type="AlphaFoldDB" id="A0A3P8MDW3"/>
<proteinExistence type="predicted"/>
<dbReference type="EMBL" id="UZVY01000001">
    <property type="protein sequence ID" value="VDR42310.1"/>
    <property type="molecule type" value="Genomic_DNA"/>
</dbReference>